<keyword evidence="6 14" id="KW-0732">Signal</keyword>
<evidence type="ECO:0000256" key="13">
    <source>
        <dbReference type="SAM" id="Phobius"/>
    </source>
</evidence>
<dbReference type="Gene3D" id="1.10.510.10">
    <property type="entry name" value="Transferase(Phosphotransferase) domain 1"/>
    <property type="match status" value="1"/>
</dbReference>
<evidence type="ECO:0000259" key="16">
    <source>
        <dbReference type="PROSITE" id="PS51392"/>
    </source>
</evidence>
<evidence type="ECO:0000256" key="12">
    <source>
        <dbReference type="SAM" id="MobiDB-lite"/>
    </source>
</evidence>
<keyword evidence="9" id="KW-0067">ATP-binding</keyword>
<dbReference type="InterPro" id="IPR018391">
    <property type="entry name" value="PQQ_b-propeller_rpt"/>
</dbReference>
<dbReference type="InterPro" id="IPR000719">
    <property type="entry name" value="Prot_kinase_dom"/>
</dbReference>
<keyword evidence="8" id="KW-0418">Kinase</keyword>
<keyword evidence="7" id="KW-0547">Nucleotide-binding</keyword>
<keyword evidence="4" id="KW-0808">Transferase</keyword>
<evidence type="ECO:0000256" key="11">
    <source>
        <dbReference type="ARBA" id="ARBA00023136"/>
    </source>
</evidence>
<dbReference type="InterPro" id="IPR011009">
    <property type="entry name" value="Kinase-like_dom_sf"/>
</dbReference>
<dbReference type="Gene3D" id="3.30.200.20">
    <property type="entry name" value="Phosphorylase Kinase, domain 1"/>
    <property type="match status" value="1"/>
</dbReference>
<evidence type="ECO:0000256" key="3">
    <source>
        <dbReference type="ARBA" id="ARBA00022527"/>
    </source>
</evidence>
<dbReference type="AlphaFoldDB" id="A0A1B6C1J1"/>
<dbReference type="InterPro" id="IPR010513">
    <property type="entry name" value="KEN_dom"/>
</dbReference>
<dbReference type="PROSITE" id="PS51392">
    <property type="entry name" value="KEN"/>
    <property type="match status" value="1"/>
</dbReference>
<organism evidence="17">
    <name type="scientific">Clastoptera arizonana</name>
    <name type="common">Arizona spittle bug</name>
    <dbReference type="NCBI Taxonomy" id="38151"/>
    <lineage>
        <taxon>Eukaryota</taxon>
        <taxon>Metazoa</taxon>
        <taxon>Ecdysozoa</taxon>
        <taxon>Arthropoda</taxon>
        <taxon>Hexapoda</taxon>
        <taxon>Insecta</taxon>
        <taxon>Pterygota</taxon>
        <taxon>Neoptera</taxon>
        <taxon>Paraneoptera</taxon>
        <taxon>Hemiptera</taxon>
        <taxon>Auchenorrhyncha</taxon>
        <taxon>Cercopoidea</taxon>
        <taxon>Clastopteridae</taxon>
        <taxon>Clastoptera</taxon>
    </lineage>
</organism>
<keyword evidence="10 13" id="KW-1133">Transmembrane helix</keyword>
<dbReference type="SMART" id="SM00580">
    <property type="entry name" value="PUG"/>
    <property type="match status" value="1"/>
</dbReference>
<dbReference type="SMART" id="SM00564">
    <property type="entry name" value="PQQ"/>
    <property type="match status" value="4"/>
</dbReference>
<reference evidence="17" key="1">
    <citation type="submission" date="2015-12" db="EMBL/GenBank/DDBJ databases">
        <title>De novo transcriptome assembly of four potential Pierce s Disease insect vectors from Arizona vineyards.</title>
        <authorList>
            <person name="Tassone E.E."/>
        </authorList>
    </citation>
    <scope>NUCLEOTIDE SEQUENCE</scope>
</reference>
<dbReference type="SUPFAM" id="SSF56112">
    <property type="entry name" value="Protein kinase-like (PK-like)"/>
    <property type="match status" value="1"/>
</dbReference>
<feature type="chain" id="PRO_5008580036" description="non-specific serine/threonine protein kinase" evidence="14">
    <location>
        <begin position="29"/>
        <end position="970"/>
    </location>
</feature>
<feature type="region of interest" description="Disordered" evidence="12">
    <location>
        <begin position="889"/>
        <end position="909"/>
    </location>
</feature>
<dbReference type="Pfam" id="PF06479">
    <property type="entry name" value="Ribonuc_2-5A"/>
    <property type="match status" value="1"/>
</dbReference>
<evidence type="ECO:0000256" key="6">
    <source>
        <dbReference type="ARBA" id="ARBA00022729"/>
    </source>
</evidence>
<dbReference type="GO" id="GO:0006397">
    <property type="term" value="P:mRNA processing"/>
    <property type="evidence" value="ECO:0007669"/>
    <property type="project" value="InterPro"/>
</dbReference>
<dbReference type="Pfam" id="PF00069">
    <property type="entry name" value="Pkinase"/>
    <property type="match status" value="1"/>
</dbReference>
<evidence type="ECO:0000259" key="15">
    <source>
        <dbReference type="PROSITE" id="PS50011"/>
    </source>
</evidence>
<dbReference type="GO" id="GO:0004521">
    <property type="term" value="F:RNA endonuclease activity"/>
    <property type="evidence" value="ECO:0007669"/>
    <property type="project" value="InterPro"/>
</dbReference>
<dbReference type="PROSITE" id="PS00108">
    <property type="entry name" value="PROTEIN_KINASE_ST"/>
    <property type="match status" value="1"/>
</dbReference>
<feature type="signal peptide" evidence="14">
    <location>
        <begin position="1"/>
        <end position="28"/>
    </location>
</feature>
<feature type="compositionally biased region" description="Basic residues" evidence="12">
    <location>
        <begin position="892"/>
        <end position="903"/>
    </location>
</feature>
<dbReference type="GO" id="GO:0005524">
    <property type="term" value="F:ATP binding"/>
    <property type="evidence" value="ECO:0007669"/>
    <property type="project" value="UniProtKB-KW"/>
</dbReference>
<dbReference type="EMBL" id="GEDC01027232">
    <property type="protein sequence ID" value="JAS10066.1"/>
    <property type="molecule type" value="Transcribed_RNA"/>
</dbReference>
<evidence type="ECO:0000256" key="4">
    <source>
        <dbReference type="ARBA" id="ARBA00022679"/>
    </source>
</evidence>
<evidence type="ECO:0000256" key="5">
    <source>
        <dbReference type="ARBA" id="ARBA00022692"/>
    </source>
</evidence>
<evidence type="ECO:0000256" key="9">
    <source>
        <dbReference type="ARBA" id="ARBA00022840"/>
    </source>
</evidence>
<dbReference type="CDD" id="cd09769">
    <property type="entry name" value="Luminal_IRE1"/>
    <property type="match status" value="1"/>
</dbReference>
<evidence type="ECO:0000256" key="7">
    <source>
        <dbReference type="ARBA" id="ARBA00022741"/>
    </source>
</evidence>
<dbReference type="SMART" id="SM00220">
    <property type="entry name" value="S_TKc"/>
    <property type="match status" value="1"/>
</dbReference>
<dbReference type="CDD" id="cd13982">
    <property type="entry name" value="STKc_IRE1"/>
    <property type="match status" value="1"/>
</dbReference>
<dbReference type="EMBL" id="GEDC01030193">
    <property type="protein sequence ID" value="JAS07105.1"/>
    <property type="molecule type" value="Transcribed_RNA"/>
</dbReference>
<dbReference type="EC" id="2.7.11.1" evidence="2"/>
<gene>
    <name evidence="17" type="ORF">g.32300</name>
    <name evidence="18" type="ORF">g.32301</name>
</gene>
<evidence type="ECO:0000256" key="10">
    <source>
        <dbReference type="ARBA" id="ARBA00022989"/>
    </source>
</evidence>
<sequence length="970" mass="110056">MSIHFLFIFPKTPLVLLVILIYNGCIAALNNESNDLKLDFNKDVGYQPTELITENEDSLLVLSMLDGSFIGIESLSGQVRWKLKNEPAVKVPVDTTNAIRPMFLPDPKDGSLYSLGIGDGGGEKLPFTIQQLVASSPCRSSDGIFYTGKKVDTWFSVNWKTGKKQAILSFDEPTCPVTLTDNMFIGRTEYNIMMYDTRFQGRHWNITYFDYTTQAMPAEDLSQYEFVHFGGSSSGRVTTFNRRSGVLLWEHNYGSPLIALYTRHNQELISIPFTSVEENTLDRLQFSNMRDKLYPTLYVGEHLHGLYALPALIGHPPELFYARVLLIEGPKPPLKNENVLIGHYKVPVNGHAQLQITGRSDAIISSGLPHFNGTKTSFKDVTSQTNQSVENPELGWMTGVEIKLLSLVVAALVVSVAAMFFYVKTQLKEFQQLSQQSSQGSASTQDSSYGVSAISVELADGTIQVGKISFHTSDVLGKGCEGTFVFKGMFDGRAVAVKRLLPECFIVADREVCLLRESDTHPNVVRYFCTEQDKQFRYIALELCAATLQDYVERGMYNDLLSKEEVLKQSTLGLQHLHSLNIVHRDIKPHNVLLSMKTSLGQVRAMISDFGLCKKLQTGRVSFSRRSGITGTEGWIAPEMIHGKGRTMCAVDIFSLGCVFYYVLSGGKHPFGDALRRQANILFGEYRLTGMNNLWCSLLEKMIDNDPLDRPSAEVVSQHPVFWDKLNVLTFLQDVSDRVEKVDVSSPILSCLERGAEIVCGQNGDWRLNVDEEIVADLRKYRTYRGDSVRDLLRAFRNKKHHFRELSEQAQMSFGSTPESFVDYWISRFPMLLLHSWTAMQFIRKEPIFIQYYSADYTFPPAVKYGQLPQWLLEKQELESNITEIKDETNKVKKSPKNLSSKRRSNDEKIKEFNRNKRRCHQITELSSNDIDRDNWLKSGREQGAWRPSKFLPNKEKKIVDDIVWVLPQT</sequence>
<dbReference type="PROSITE" id="PS50011">
    <property type="entry name" value="PROTEIN_KINASE_DOM"/>
    <property type="match status" value="1"/>
</dbReference>
<evidence type="ECO:0000256" key="8">
    <source>
        <dbReference type="ARBA" id="ARBA00022777"/>
    </source>
</evidence>
<keyword evidence="3" id="KW-0723">Serine/threonine-protein kinase</keyword>
<dbReference type="Gene3D" id="1.20.1440.180">
    <property type="entry name" value="KEN domain"/>
    <property type="match status" value="1"/>
</dbReference>
<dbReference type="PANTHER" id="PTHR13954">
    <property type="entry name" value="IRE1-RELATED"/>
    <property type="match status" value="1"/>
</dbReference>
<evidence type="ECO:0000256" key="2">
    <source>
        <dbReference type="ARBA" id="ARBA00012513"/>
    </source>
</evidence>
<accession>A0A1B6C1J1</accession>
<feature type="domain" description="KEN" evidence="16">
    <location>
        <begin position="725"/>
        <end position="855"/>
    </location>
</feature>
<evidence type="ECO:0000256" key="14">
    <source>
        <dbReference type="SAM" id="SignalP"/>
    </source>
</evidence>
<dbReference type="CDD" id="cd10422">
    <property type="entry name" value="RNase_Ire1"/>
    <property type="match status" value="1"/>
</dbReference>
<dbReference type="InterPro" id="IPR045133">
    <property type="entry name" value="IRE1/2-like"/>
</dbReference>
<comment type="subcellular location">
    <subcellularLocation>
        <location evidence="1">Membrane</location>
        <topology evidence="1">Single-pass type I membrane protein</topology>
    </subcellularLocation>
</comment>
<dbReference type="InterPro" id="IPR015943">
    <property type="entry name" value="WD40/YVTN_repeat-like_dom_sf"/>
</dbReference>
<keyword evidence="11 13" id="KW-0472">Membrane</keyword>
<dbReference type="InterPro" id="IPR008271">
    <property type="entry name" value="Ser/Thr_kinase_AS"/>
</dbReference>
<dbReference type="GO" id="GO:0004674">
    <property type="term" value="F:protein serine/threonine kinase activity"/>
    <property type="evidence" value="ECO:0007669"/>
    <property type="project" value="UniProtKB-KW"/>
</dbReference>
<evidence type="ECO:0000313" key="17">
    <source>
        <dbReference type="EMBL" id="JAS07105.1"/>
    </source>
</evidence>
<feature type="transmembrane region" description="Helical" evidence="13">
    <location>
        <begin position="404"/>
        <end position="423"/>
    </location>
</feature>
<dbReference type="FunFam" id="3.30.200.20:FF:000077">
    <property type="entry name" value="Putative Serine/threonine-protein kinase/endoribonuclease IRE1"/>
    <property type="match status" value="1"/>
</dbReference>
<dbReference type="GO" id="GO:0051082">
    <property type="term" value="F:unfolded protein binding"/>
    <property type="evidence" value="ECO:0007669"/>
    <property type="project" value="TreeGrafter"/>
</dbReference>
<dbReference type="GO" id="GO:0036498">
    <property type="term" value="P:IRE1-mediated unfolded protein response"/>
    <property type="evidence" value="ECO:0007669"/>
    <property type="project" value="TreeGrafter"/>
</dbReference>
<dbReference type="Gene3D" id="2.130.10.10">
    <property type="entry name" value="YVTN repeat-like/Quinoprotein amine dehydrogenase"/>
    <property type="match status" value="1"/>
</dbReference>
<evidence type="ECO:0000313" key="18">
    <source>
        <dbReference type="EMBL" id="JAS10066.1"/>
    </source>
</evidence>
<dbReference type="GO" id="GO:1990604">
    <property type="term" value="C:IRE1-TRAF2-ASK1 complex"/>
    <property type="evidence" value="ECO:0007669"/>
    <property type="project" value="TreeGrafter"/>
</dbReference>
<protein>
    <recommendedName>
        <fullName evidence="2">non-specific serine/threonine protein kinase</fullName>
        <ecNumber evidence="2">2.7.11.1</ecNumber>
    </recommendedName>
</protein>
<feature type="domain" description="Protein kinase" evidence="15">
    <location>
        <begin position="470"/>
        <end position="722"/>
    </location>
</feature>
<dbReference type="SUPFAM" id="SSF50998">
    <property type="entry name" value="Quinoprotein alcohol dehydrogenase-like"/>
    <property type="match status" value="1"/>
</dbReference>
<dbReference type="GO" id="GO:0070059">
    <property type="term" value="P:intrinsic apoptotic signaling pathway in response to endoplasmic reticulum stress"/>
    <property type="evidence" value="ECO:0007669"/>
    <property type="project" value="TreeGrafter"/>
</dbReference>
<name>A0A1B6C1J1_9HEMI</name>
<dbReference type="PANTHER" id="PTHR13954:SF6">
    <property type="entry name" value="NON-SPECIFIC SERINE_THREONINE PROTEIN KINASE"/>
    <property type="match status" value="1"/>
</dbReference>
<evidence type="ECO:0000256" key="1">
    <source>
        <dbReference type="ARBA" id="ARBA00004479"/>
    </source>
</evidence>
<dbReference type="InterPro" id="IPR011047">
    <property type="entry name" value="Quinoprotein_ADH-like_sf"/>
</dbReference>
<keyword evidence="5 13" id="KW-0812">Transmembrane</keyword>
<dbReference type="InterPro" id="IPR038357">
    <property type="entry name" value="KEN_sf"/>
</dbReference>
<proteinExistence type="predicted"/>